<dbReference type="Pfam" id="PF08522">
    <property type="entry name" value="BT_3987-like_N"/>
    <property type="match status" value="1"/>
</dbReference>
<dbReference type="InterPro" id="IPR013728">
    <property type="entry name" value="BT_3987-like_N"/>
</dbReference>
<dbReference type="OrthoDB" id="1041979at2"/>
<proteinExistence type="predicted"/>
<evidence type="ECO:0000256" key="1">
    <source>
        <dbReference type="SAM" id="SignalP"/>
    </source>
</evidence>
<feature type="signal peptide" evidence="1">
    <location>
        <begin position="1"/>
        <end position="20"/>
    </location>
</feature>
<dbReference type="Gene3D" id="2.40.128.420">
    <property type="match status" value="1"/>
</dbReference>
<keyword evidence="6" id="KW-1185">Reference proteome</keyword>
<feature type="domain" description="BT-3987-like N-terminal" evidence="2">
    <location>
        <begin position="30"/>
        <end position="157"/>
    </location>
</feature>
<evidence type="ECO:0000313" key="5">
    <source>
        <dbReference type="EMBL" id="MVB05920.1"/>
    </source>
</evidence>
<feature type="chain" id="PRO_5029474243" evidence="1">
    <location>
        <begin position="21"/>
        <end position="343"/>
    </location>
</feature>
<dbReference type="InterPro" id="IPR040580">
    <property type="entry name" value="DUF5627"/>
</dbReference>
<feature type="domain" description="DUF5627" evidence="3">
    <location>
        <begin position="196"/>
        <end position="331"/>
    </location>
</feature>
<dbReference type="Gene3D" id="2.60.40.1740">
    <property type="entry name" value="hypothetical protein (bacova_03559)"/>
    <property type="match status" value="1"/>
</dbReference>
<reference evidence="4 7" key="2">
    <citation type="submission" date="2019-12" db="EMBL/GenBank/DDBJ databases">
        <title>Draft genome sequence of Labilibaculum sp. strain 44 isolated from deep waters of Black Sea.</title>
        <authorList>
            <person name="Yadav S."/>
            <person name="Villanueva L."/>
        </authorList>
    </citation>
    <scope>NUCLEOTIDE SEQUENCE [LARGE SCALE GENOMIC DNA]</scope>
    <source>
        <strain evidence="4 7">44</strain>
    </source>
</reference>
<keyword evidence="1" id="KW-0732">Signal</keyword>
<evidence type="ECO:0000313" key="4">
    <source>
        <dbReference type="EMBL" id="MUP36715.1"/>
    </source>
</evidence>
<dbReference type="EMBL" id="WOTW01000003">
    <property type="protein sequence ID" value="MUP36715.1"/>
    <property type="molecule type" value="Genomic_DNA"/>
</dbReference>
<gene>
    <name evidence="5" type="ORF">DWB62_002685</name>
    <name evidence="4" type="ORF">GNY23_02685</name>
</gene>
<dbReference type="Proteomes" id="UP000462449">
    <property type="component" value="Unassembled WGS sequence"/>
</dbReference>
<sequence length="343" mass="38355">MKKLIFISLIILSLITSCHNQDWEFEDYDYTTVYFAYQTPVRTIVLGEDIYDNTLDNEHKCKIIATLGGVYENSVNRILDVTVDNSLCQNLQFESGKSVLPMPSDYYSLAEDMQIVIPKGSRTGGIEVQLTDAFFADPDAITNTYVIPLLIENVQNADSILRGEPAVENPNRAIASDWGTVPKDYMFYCIKYINSWDATYLRRGKDVVVANNGDNSLNTTNVYHEDYVADDQVVKMNTMTLGEVSLSLSTRNGGSDINIPFEIRLNFTKDGKCTVSEPSTAGYSVSGTGKYVNDGDEWGDKARNVVYLDYSIDFGTTTHSFNDTLVVRDRDVVLETFTPALVP</sequence>
<dbReference type="Proteomes" id="UP000285951">
    <property type="component" value="Unassembled WGS sequence"/>
</dbReference>
<evidence type="ECO:0000313" key="7">
    <source>
        <dbReference type="Proteomes" id="UP000462449"/>
    </source>
</evidence>
<comment type="caution">
    <text evidence="4">The sequence shown here is derived from an EMBL/GenBank/DDBJ whole genome shotgun (WGS) entry which is preliminary data.</text>
</comment>
<protein>
    <submittedName>
        <fullName evidence="4">DUF1735 domain-containing protein</fullName>
    </submittedName>
</protein>
<evidence type="ECO:0000313" key="6">
    <source>
        <dbReference type="Proteomes" id="UP000285951"/>
    </source>
</evidence>
<organism evidence="4 7">
    <name type="scientific">Labilibaculum euxinus</name>
    <dbReference type="NCBI Taxonomy" id="2686357"/>
    <lineage>
        <taxon>Bacteria</taxon>
        <taxon>Pseudomonadati</taxon>
        <taxon>Bacteroidota</taxon>
        <taxon>Bacteroidia</taxon>
        <taxon>Marinilabiliales</taxon>
        <taxon>Marinifilaceae</taxon>
        <taxon>Labilibaculum</taxon>
    </lineage>
</organism>
<dbReference type="EMBL" id="QTZN02000003">
    <property type="protein sequence ID" value="MVB05920.1"/>
    <property type="molecule type" value="Genomic_DNA"/>
</dbReference>
<dbReference type="Pfam" id="PF18620">
    <property type="entry name" value="DUF5627"/>
    <property type="match status" value="1"/>
</dbReference>
<accession>A0A7M4D236</accession>
<evidence type="ECO:0000259" key="2">
    <source>
        <dbReference type="Pfam" id="PF08522"/>
    </source>
</evidence>
<name>A0A7M4D236_9BACT</name>
<dbReference type="RefSeq" id="WP_156194617.1">
    <property type="nucleotide sequence ID" value="NZ_QTZN02000003.1"/>
</dbReference>
<reference evidence="5 6" key="1">
    <citation type="submission" date="2019-11" db="EMBL/GenBank/DDBJ databases">
        <title>Draft genome sequence of Labilibaculum sp. strain SYP isolated from Black Sea.</title>
        <authorList>
            <person name="Yadav S."/>
            <person name="Villanueva L."/>
        </authorList>
    </citation>
    <scope>NUCLEOTIDE SEQUENCE [LARGE SCALE GENOMIC DNA]</scope>
    <source>
        <strain evidence="5 6">44</strain>
    </source>
</reference>
<dbReference type="PROSITE" id="PS51257">
    <property type="entry name" value="PROKAR_LIPOPROTEIN"/>
    <property type="match status" value="1"/>
</dbReference>
<evidence type="ECO:0000259" key="3">
    <source>
        <dbReference type="Pfam" id="PF18620"/>
    </source>
</evidence>
<dbReference type="AlphaFoldDB" id="A0A7M4D236"/>